<keyword evidence="1" id="KW-0812">Transmembrane</keyword>
<dbReference type="Pfam" id="PF04657">
    <property type="entry name" value="DMT_YdcZ"/>
    <property type="match status" value="1"/>
</dbReference>
<dbReference type="AlphaFoldDB" id="A0A6G8PZA4"/>
<protein>
    <submittedName>
        <fullName evidence="2">EamA-like transporter family protein</fullName>
    </submittedName>
</protein>
<feature type="transmembrane region" description="Helical" evidence="1">
    <location>
        <begin position="95"/>
        <end position="114"/>
    </location>
</feature>
<keyword evidence="3" id="KW-1185">Reference proteome</keyword>
<feature type="transmembrane region" description="Helical" evidence="1">
    <location>
        <begin position="26"/>
        <end position="47"/>
    </location>
</feature>
<keyword evidence="1" id="KW-0472">Membrane</keyword>
<sequence>MDDGPDDPGLRPGRYLGLRPGRGKRVSWALSALAFVAGTVITVQFAVNAELRKAAGGPISAAALSFLIGTLVLFAAVAIARQTPTSLQSLSQAPWWAWAGGFLGAFFVFSSVVLTPRLGAAATFGFIIAGQMITSIVLDQFGLLHLPVQPATALRVLGAVLVVSGAYLVLRF</sequence>
<evidence type="ECO:0000313" key="2">
    <source>
        <dbReference type="EMBL" id="QIN79498.1"/>
    </source>
</evidence>
<proteinExistence type="predicted"/>
<accession>A0A6G8PZA4</accession>
<evidence type="ECO:0000256" key="1">
    <source>
        <dbReference type="SAM" id="Phobius"/>
    </source>
</evidence>
<feature type="transmembrane region" description="Helical" evidence="1">
    <location>
        <begin position="59"/>
        <end position="80"/>
    </location>
</feature>
<keyword evidence="1" id="KW-1133">Transmembrane helix</keyword>
<dbReference type="EMBL" id="CP045121">
    <property type="protein sequence ID" value="QIN79498.1"/>
    <property type="molecule type" value="Genomic_DNA"/>
</dbReference>
<reference evidence="2 3" key="1">
    <citation type="submission" date="2019-10" db="EMBL/GenBank/DDBJ databases">
        <title>Rubrobacter sp nov SCSIO 52915 isolated from a deep-sea sediment in the South China Sea.</title>
        <authorList>
            <person name="Chen R.W."/>
        </authorList>
    </citation>
    <scope>NUCLEOTIDE SEQUENCE [LARGE SCALE GENOMIC DNA]</scope>
    <source>
        <strain evidence="2 3">SCSIO 52915</strain>
    </source>
</reference>
<dbReference type="PANTHER" id="PTHR34821:SF2">
    <property type="entry name" value="INNER MEMBRANE PROTEIN YDCZ"/>
    <property type="match status" value="1"/>
</dbReference>
<dbReference type="KEGG" id="rmar:GBA65_14320"/>
<organism evidence="2 3">
    <name type="scientific">Rubrobacter marinus</name>
    <dbReference type="NCBI Taxonomy" id="2653852"/>
    <lineage>
        <taxon>Bacteria</taxon>
        <taxon>Bacillati</taxon>
        <taxon>Actinomycetota</taxon>
        <taxon>Rubrobacteria</taxon>
        <taxon>Rubrobacterales</taxon>
        <taxon>Rubrobacteraceae</taxon>
        <taxon>Rubrobacter</taxon>
    </lineage>
</organism>
<evidence type="ECO:0000313" key="3">
    <source>
        <dbReference type="Proteomes" id="UP000502706"/>
    </source>
</evidence>
<feature type="transmembrane region" description="Helical" evidence="1">
    <location>
        <begin position="153"/>
        <end position="170"/>
    </location>
</feature>
<feature type="transmembrane region" description="Helical" evidence="1">
    <location>
        <begin position="121"/>
        <end position="141"/>
    </location>
</feature>
<name>A0A6G8PZA4_9ACTN</name>
<dbReference type="Proteomes" id="UP000502706">
    <property type="component" value="Chromosome"/>
</dbReference>
<dbReference type="PANTHER" id="PTHR34821">
    <property type="entry name" value="INNER MEMBRANE PROTEIN YDCZ"/>
    <property type="match status" value="1"/>
</dbReference>
<dbReference type="GO" id="GO:0005886">
    <property type="term" value="C:plasma membrane"/>
    <property type="evidence" value="ECO:0007669"/>
    <property type="project" value="TreeGrafter"/>
</dbReference>
<gene>
    <name evidence="2" type="ORF">GBA65_14320</name>
</gene>
<dbReference type="InterPro" id="IPR006750">
    <property type="entry name" value="YdcZ"/>
</dbReference>